<dbReference type="Proteomes" id="UP001203058">
    <property type="component" value="Unassembled WGS sequence"/>
</dbReference>
<dbReference type="RefSeq" id="WP_241446149.1">
    <property type="nucleotide sequence ID" value="NZ_JAKZHW010000001.1"/>
</dbReference>
<evidence type="ECO:0000313" key="3">
    <source>
        <dbReference type="Proteomes" id="UP001203058"/>
    </source>
</evidence>
<evidence type="ECO:0008006" key="4">
    <source>
        <dbReference type="Google" id="ProtNLM"/>
    </source>
</evidence>
<keyword evidence="3" id="KW-1185">Reference proteome</keyword>
<evidence type="ECO:0000256" key="1">
    <source>
        <dbReference type="SAM" id="MobiDB-lite"/>
    </source>
</evidence>
<comment type="caution">
    <text evidence="2">The sequence shown here is derived from an EMBL/GenBank/DDBJ whole genome shotgun (WGS) entry which is preliminary data.</text>
</comment>
<organism evidence="2 3">
    <name type="scientific">Sphingomonas telluris</name>
    <dbReference type="NCBI Taxonomy" id="2907998"/>
    <lineage>
        <taxon>Bacteria</taxon>
        <taxon>Pseudomonadati</taxon>
        <taxon>Pseudomonadota</taxon>
        <taxon>Alphaproteobacteria</taxon>
        <taxon>Sphingomonadales</taxon>
        <taxon>Sphingomonadaceae</taxon>
        <taxon>Sphingomonas</taxon>
    </lineage>
</organism>
<feature type="region of interest" description="Disordered" evidence="1">
    <location>
        <begin position="80"/>
        <end position="108"/>
    </location>
</feature>
<sequence>MNVVVTEEQHALLFELARLDPASVPSASAFLRTMLDQVTPLLRKTVPLMRAAAEELDMHRSDAREKLRGPLAELLREMDQLDLLDAAPGAPEPQRSEDGRAKRRAPRK</sequence>
<proteinExistence type="predicted"/>
<protein>
    <recommendedName>
        <fullName evidence="4">Terminase small subunit</fullName>
    </recommendedName>
</protein>
<accession>A0ABS9VK99</accession>
<evidence type="ECO:0000313" key="2">
    <source>
        <dbReference type="EMBL" id="MCH8615383.1"/>
    </source>
</evidence>
<dbReference type="EMBL" id="JAKZHW010000001">
    <property type="protein sequence ID" value="MCH8615383.1"/>
    <property type="molecule type" value="Genomic_DNA"/>
</dbReference>
<reference evidence="2 3" key="1">
    <citation type="submission" date="2022-03" db="EMBL/GenBank/DDBJ databases">
        <authorList>
            <person name="Jo J.-H."/>
            <person name="Im W.-T."/>
        </authorList>
    </citation>
    <scope>NUCLEOTIDE SEQUENCE [LARGE SCALE GENOMIC DNA]</scope>
    <source>
        <strain evidence="2 3">SM33</strain>
    </source>
</reference>
<gene>
    <name evidence="2" type="ORF">LZ016_04610</name>
</gene>
<name>A0ABS9VK99_9SPHN</name>